<feature type="domain" description="PAS" evidence="10">
    <location>
        <begin position="155"/>
        <end position="225"/>
    </location>
</feature>
<dbReference type="RefSeq" id="WP_026134815.1">
    <property type="nucleotide sequence ID" value="NZ_KQ976354.1"/>
</dbReference>
<dbReference type="PROSITE" id="PS50112">
    <property type="entry name" value="PAS"/>
    <property type="match status" value="1"/>
</dbReference>
<evidence type="ECO:0000256" key="4">
    <source>
        <dbReference type="ARBA" id="ARBA00022777"/>
    </source>
</evidence>
<evidence type="ECO:0000256" key="6">
    <source>
        <dbReference type="PROSITE-ProRule" id="PRU00169"/>
    </source>
</evidence>
<dbReference type="SUPFAM" id="SSF52172">
    <property type="entry name" value="CheY-like"/>
    <property type="match status" value="2"/>
</dbReference>
<dbReference type="InterPro" id="IPR013767">
    <property type="entry name" value="PAS_fold"/>
</dbReference>
<evidence type="ECO:0000313" key="12">
    <source>
        <dbReference type="Proteomes" id="UP000076925"/>
    </source>
</evidence>
<feature type="coiled-coil region" evidence="7">
    <location>
        <begin position="125"/>
        <end position="155"/>
    </location>
</feature>
<dbReference type="SMART" id="SM00388">
    <property type="entry name" value="HisKA"/>
    <property type="match status" value="1"/>
</dbReference>
<dbReference type="NCBIfam" id="TIGR00229">
    <property type="entry name" value="sensory_box"/>
    <property type="match status" value="1"/>
</dbReference>
<gene>
    <name evidence="11" type="ORF">WA1_44670</name>
</gene>
<dbReference type="CDD" id="cd00156">
    <property type="entry name" value="REC"/>
    <property type="match status" value="1"/>
</dbReference>
<keyword evidence="4 11" id="KW-0808">Transferase</keyword>
<dbReference type="InterPro" id="IPR000014">
    <property type="entry name" value="PAS"/>
</dbReference>
<evidence type="ECO:0000256" key="7">
    <source>
        <dbReference type="SAM" id="Coils"/>
    </source>
</evidence>
<keyword evidence="7" id="KW-0175">Coiled coil</keyword>
<dbReference type="InterPro" id="IPR005467">
    <property type="entry name" value="His_kinase_dom"/>
</dbReference>
<dbReference type="EC" id="2.7.13.3" evidence="2"/>
<keyword evidence="12" id="KW-1185">Reference proteome</keyword>
<dbReference type="CDD" id="cd00130">
    <property type="entry name" value="PAS"/>
    <property type="match status" value="1"/>
</dbReference>
<name>A0A139WYI6_9CYAN</name>
<dbReference type="Gene3D" id="3.30.565.10">
    <property type="entry name" value="Histidine kinase-like ATPase, C-terminal domain"/>
    <property type="match status" value="1"/>
</dbReference>
<dbReference type="SMART" id="SM00091">
    <property type="entry name" value="PAS"/>
    <property type="match status" value="1"/>
</dbReference>
<evidence type="ECO:0000256" key="5">
    <source>
        <dbReference type="ARBA" id="ARBA00023012"/>
    </source>
</evidence>
<dbReference type="SUPFAM" id="SSF47384">
    <property type="entry name" value="Homodimeric domain of signal transducing histidine kinase"/>
    <property type="match status" value="1"/>
</dbReference>
<comment type="catalytic activity">
    <reaction evidence="1">
        <text>ATP + protein L-histidine = ADP + protein N-phospho-L-histidine.</text>
        <dbReference type="EC" id="2.7.13.3"/>
    </reaction>
</comment>
<reference evidence="11 12" key="1">
    <citation type="journal article" date="2013" name="Genome Biol. Evol.">
        <title>Genomes of Stigonematalean cyanobacteria (subsection V) and the evolution of oxygenic photosynthesis from prokaryotes to plastids.</title>
        <authorList>
            <person name="Dagan T."/>
            <person name="Roettger M."/>
            <person name="Stucken K."/>
            <person name="Landan G."/>
            <person name="Koch R."/>
            <person name="Major P."/>
            <person name="Gould S.B."/>
            <person name="Goremykin V.V."/>
            <person name="Rippka R."/>
            <person name="Tandeau de Marsac N."/>
            <person name="Gugger M."/>
            <person name="Lockhart P.J."/>
            <person name="Allen J.F."/>
            <person name="Brune I."/>
            <person name="Maus I."/>
            <person name="Puhler A."/>
            <person name="Martin W.F."/>
        </authorList>
    </citation>
    <scope>NUCLEOTIDE SEQUENCE [LARGE SCALE GENOMIC DNA]</scope>
    <source>
        <strain evidence="11 12">PCC 7110</strain>
    </source>
</reference>
<dbReference type="Gene3D" id="3.30.450.20">
    <property type="entry name" value="PAS domain"/>
    <property type="match status" value="1"/>
</dbReference>
<dbReference type="PROSITE" id="PS50110">
    <property type="entry name" value="RESPONSE_REGULATORY"/>
    <property type="match status" value="2"/>
</dbReference>
<dbReference type="PRINTS" id="PR00344">
    <property type="entry name" value="BCTRLSENSOR"/>
</dbReference>
<dbReference type="SUPFAM" id="SSF55874">
    <property type="entry name" value="ATPase domain of HSP90 chaperone/DNA topoisomerase II/histidine kinase"/>
    <property type="match status" value="1"/>
</dbReference>
<sequence length="657" mass="73352">MNFSNPEKNTILIVDDNPINLQILLALLANANFQVLVADDGEGAIQIAEISCPDLILLDVLMPNMDGFETCRRLKNNVATQDIPIIFLTALAQKADKVKGLNLGAVDYITKPLENEEVLARVKIHLSLRNLTKRLKEQNTRLETEIYERQQAEKKIQEQAALLDITTDAIFVRDANNLIRYWNKGAEHLYGWTAEEAIGKNTREILYKSETFSQLDEIQQTLADVGSWEGELHQVTKGDNSIIVASRWTLINNVEGQPNSILTVNTNITEKKQLEAQFLQAQRMESLGTLASGIAHDLNNTLTPMMMIIQLLETKLVGGQSREWISLLENNVRRAADLVKQVLYFSQGSEVQFATLQVRHLILEVEQILKQSFPKSINIVLDIPKPNLWSIYGDATQLHQVLMNLCINARDAMPVGGSLRISAKNVWVDAQYTRKNIDAKVGPYVAIAISDTGIGIPQEIIDRIFEPFFTTKDVGQGTGLGLSTVMGLVKSHGGFVSVKSEARKGAEFQIYLPVKQTIETDSILTIDNDDLSLGHGELVLVVDDDDSIREMTKTLLERNAYKVLVARDGMEAIALYTQHIREINVVLIDMMMPSMDGPTTIRILRKINPNIKIVGFSGLGSNHEMLKFLKDHVTTVLPKPFSLDELLSNLQLVLNAT</sequence>
<dbReference type="Pfam" id="PF00512">
    <property type="entry name" value="HisKA"/>
    <property type="match status" value="1"/>
</dbReference>
<dbReference type="SUPFAM" id="SSF55785">
    <property type="entry name" value="PYP-like sensor domain (PAS domain)"/>
    <property type="match status" value="1"/>
</dbReference>
<feature type="modified residue" description="4-aspartylphosphate" evidence="6">
    <location>
        <position position="589"/>
    </location>
</feature>
<feature type="modified residue" description="4-aspartylphosphate" evidence="6">
    <location>
        <position position="59"/>
    </location>
</feature>
<dbReference type="OrthoDB" id="9788063at2"/>
<evidence type="ECO:0000256" key="3">
    <source>
        <dbReference type="ARBA" id="ARBA00022553"/>
    </source>
</evidence>
<evidence type="ECO:0000256" key="2">
    <source>
        <dbReference type="ARBA" id="ARBA00012438"/>
    </source>
</evidence>
<evidence type="ECO:0000259" key="10">
    <source>
        <dbReference type="PROSITE" id="PS50112"/>
    </source>
</evidence>
<keyword evidence="5" id="KW-0902">Two-component regulatory system</keyword>
<protein>
    <recommendedName>
        <fullName evidence="2">histidine kinase</fullName>
        <ecNumber evidence="2">2.7.13.3</ecNumber>
    </recommendedName>
</protein>
<evidence type="ECO:0000259" key="8">
    <source>
        <dbReference type="PROSITE" id="PS50109"/>
    </source>
</evidence>
<dbReference type="Gene3D" id="3.40.50.2300">
    <property type="match status" value="2"/>
</dbReference>
<dbReference type="InterPro" id="IPR004358">
    <property type="entry name" value="Sig_transdc_His_kin-like_C"/>
</dbReference>
<dbReference type="Gene3D" id="1.10.287.130">
    <property type="match status" value="1"/>
</dbReference>
<dbReference type="AlphaFoldDB" id="A0A139WYI6"/>
<keyword evidence="4 11" id="KW-0418">Kinase</keyword>
<evidence type="ECO:0000313" key="11">
    <source>
        <dbReference type="EMBL" id="KYC37495.1"/>
    </source>
</evidence>
<dbReference type="PANTHER" id="PTHR43547">
    <property type="entry name" value="TWO-COMPONENT HISTIDINE KINASE"/>
    <property type="match status" value="1"/>
</dbReference>
<dbReference type="InterPro" id="IPR011006">
    <property type="entry name" value="CheY-like_superfamily"/>
</dbReference>
<dbReference type="InterPro" id="IPR003661">
    <property type="entry name" value="HisK_dim/P_dom"/>
</dbReference>
<evidence type="ECO:0000259" key="9">
    <source>
        <dbReference type="PROSITE" id="PS50110"/>
    </source>
</evidence>
<dbReference type="GO" id="GO:0006355">
    <property type="term" value="P:regulation of DNA-templated transcription"/>
    <property type="evidence" value="ECO:0007669"/>
    <property type="project" value="InterPro"/>
</dbReference>
<proteinExistence type="predicted"/>
<keyword evidence="3 6" id="KW-0597">Phosphoprotein</keyword>
<dbReference type="Pfam" id="PF02518">
    <property type="entry name" value="HATPase_c"/>
    <property type="match status" value="1"/>
</dbReference>
<dbReference type="InterPro" id="IPR036097">
    <property type="entry name" value="HisK_dim/P_sf"/>
</dbReference>
<feature type="domain" description="Response regulatory" evidence="9">
    <location>
        <begin position="10"/>
        <end position="126"/>
    </location>
</feature>
<feature type="domain" description="Histidine kinase" evidence="8">
    <location>
        <begin position="293"/>
        <end position="516"/>
    </location>
</feature>
<dbReference type="CDD" id="cd19920">
    <property type="entry name" value="REC_PA4781-like"/>
    <property type="match status" value="1"/>
</dbReference>
<dbReference type="InterPro" id="IPR035965">
    <property type="entry name" value="PAS-like_dom_sf"/>
</dbReference>
<dbReference type="InterPro" id="IPR003594">
    <property type="entry name" value="HATPase_dom"/>
</dbReference>
<dbReference type="Pfam" id="PF00989">
    <property type="entry name" value="PAS"/>
    <property type="match status" value="1"/>
</dbReference>
<dbReference type="Proteomes" id="UP000076925">
    <property type="component" value="Unassembled WGS sequence"/>
</dbReference>
<dbReference type="PANTHER" id="PTHR43547:SF2">
    <property type="entry name" value="HYBRID SIGNAL TRANSDUCTION HISTIDINE KINASE C"/>
    <property type="match status" value="1"/>
</dbReference>
<dbReference type="CDD" id="cd00082">
    <property type="entry name" value="HisKA"/>
    <property type="match status" value="1"/>
</dbReference>
<dbReference type="EMBL" id="ANNX02000047">
    <property type="protein sequence ID" value="KYC37495.1"/>
    <property type="molecule type" value="Genomic_DNA"/>
</dbReference>
<dbReference type="PROSITE" id="PS50109">
    <property type="entry name" value="HIS_KIN"/>
    <property type="match status" value="1"/>
</dbReference>
<accession>A0A139WYI6</accession>
<dbReference type="Pfam" id="PF00072">
    <property type="entry name" value="Response_reg"/>
    <property type="match status" value="2"/>
</dbReference>
<dbReference type="InterPro" id="IPR036890">
    <property type="entry name" value="HATPase_C_sf"/>
</dbReference>
<dbReference type="InterPro" id="IPR001789">
    <property type="entry name" value="Sig_transdc_resp-reg_receiver"/>
</dbReference>
<feature type="domain" description="Response regulatory" evidence="9">
    <location>
        <begin position="538"/>
        <end position="654"/>
    </location>
</feature>
<dbReference type="GO" id="GO:0000155">
    <property type="term" value="F:phosphorelay sensor kinase activity"/>
    <property type="evidence" value="ECO:0007669"/>
    <property type="project" value="InterPro"/>
</dbReference>
<comment type="caution">
    <text evidence="11">The sequence shown here is derived from an EMBL/GenBank/DDBJ whole genome shotgun (WGS) entry which is preliminary data.</text>
</comment>
<evidence type="ECO:0000256" key="1">
    <source>
        <dbReference type="ARBA" id="ARBA00000085"/>
    </source>
</evidence>
<organism evidence="11 12">
    <name type="scientific">Scytonema hofmannii PCC 7110</name>
    <dbReference type="NCBI Taxonomy" id="128403"/>
    <lineage>
        <taxon>Bacteria</taxon>
        <taxon>Bacillati</taxon>
        <taxon>Cyanobacteriota</taxon>
        <taxon>Cyanophyceae</taxon>
        <taxon>Nostocales</taxon>
        <taxon>Scytonemataceae</taxon>
        <taxon>Scytonema</taxon>
    </lineage>
</organism>
<dbReference type="STRING" id="128403.WA1_44670"/>
<dbReference type="SMART" id="SM00448">
    <property type="entry name" value="REC"/>
    <property type="match status" value="2"/>
</dbReference>
<dbReference type="SMART" id="SM00387">
    <property type="entry name" value="HATPase_c"/>
    <property type="match status" value="1"/>
</dbReference>